<dbReference type="AlphaFoldDB" id="A0AAD7LFW9"/>
<feature type="region of interest" description="Disordered" evidence="1">
    <location>
        <begin position="224"/>
        <end position="371"/>
    </location>
</feature>
<feature type="compositionally biased region" description="Basic residues" evidence="1">
    <location>
        <begin position="26"/>
        <end position="38"/>
    </location>
</feature>
<comment type="caution">
    <text evidence="2">The sequence shown here is derived from an EMBL/GenBank/DDBJ whole genome shotgun (WGS) entry which is preliminary data.</text>
</comment>
<evidence type="ECO:0000313" key="3">
    <source>
        <dbReference type="Proteomes" id="UP001163823"/>
    </source>
</evidence>
<dbReference type="EMBL" id="JARAOO010000009">
    <property type="protein sequence ID" value="KAJ7957247.1"/>
    <property type="molecule type" value="Genomic_DNA"/>
</dbReference>
<feature type="compositionally biased region" description="Basic and acidic residues" evidence="1">
    <location>
        <begin position="39"/>
        <end position="95"/>
    </location>
</feature>
<protein>
    <submittedName>
        <fullName evidence="2">Myb-like protein X isoform X2</fullName>
    </submittedName>
</protein>
<dbReference type="KEGG" id="qsa:O6P43_023571"/>
<name>A0AAD7LFW9_QUISA</name>
<evidence type="ECO:0000256" key="1">
    <source>
        <dbReference type="SAM" id="MobiDB-lite"/>
    </source>
</evidence>
<feature type="compositionally biased region" description="Basic and acidic residues" evidence="1">
    <location>
        <begin position="12"/>
        <end position="25"/>
    </location>
</feature>
<dbReference type="PANTHER" id="PTHR34660">
    <property type="entry name" value="MYB-LIKE PROTEIN X"/>
    <property type="match status" value="1"/>
</dbReference>
<dbReference type="Proteomes" id="UP001163823">
    <property type="component" value="Chromosome 9"/>
</dbReference>
<keyword evidence="3" id="KW-1185">Reference proteome</keyword>
<reference evidence="2" key="1">
    <citation type="journal article" date="2023" name="Science">
        <title>Elucidation of the pathway for biosynthesis of saponin adjuvants from the soapbark tree.</title>
        <authorList>
            <person name="Reed J."/>
            <person name="Orme A."/>
            <person name="El-Demerdash A."/>
            <person name="Owen C."/>
            <person name="Martin L.B.B."/>
            <person name="Misra R.C."/>
            <person name="Kikuchi S."/>
            <person name="Rejzek M."/>
            <person name="Martin A.C."/>
            <person name="Harkess A."/>
            <person name="Leebens-Mack J."/>
            <person name="Louveau T."/>
            <person name="Stephenson M.J."/>
            <person name="Osbourn A."/>
        </authorList>
    </citation>
    <scope>NUCLEOTIDE SEQUENCE</scope>
    <source>
        <strain evidence="2">S10</strain>
    </source>
</reference>
<organism evidence="2 3">
    <name type="scientific">Quillaja saponaria</name>
    <name type="common">Soap bark tree</name>
    <dbReference type="NCBI Taxonomy" id="32244"/>
    <lineage>
        <taxon>Eukaryota</taxon>
        <taxon>Viridiplantae</taxon>
        <taxon>Streptophyta</taxon>
        <taxon>Embryophyta</taxon>
        <taxon>Tracheophyta</taxon>
        <taxon>Spermatophyta</taxon>
        <taxon>Magnoliopsida</taxon>
        <taxon>eudicotyledons</taxon>
        <taxon>Gunneridae</taxon>
        <taxon>Pentapetalae</taxon>
        <taxon>rosids</taxon>
        <taxon>fabids</taxon>
        <taxon>Fabales</taxon>
        <taxon>Quillajaceae</taxon>
        <taxon>Quillaja</taxon>
    </lineage>
</organism>
<feature type="compositionally biased region" description="Pro residues" evidence="1">
    <location>
        <begin position="1"/>
        <end position="11"/>
    </location>
</feature>
<dbReference type="PANTHER" id="PTHR34660:SF3">
    <property type="entry name" value="RRM DOMAIN-CONTAINING PROTEIN"/>
    <property type="match status" value="1"/>
</dbReference>
<proteinExistence type="predicted"/>
<evidence type="ECO:0000313" key="2">
    <source>
        <dbReference type="EMBL" id="KAJ7957247.1"/>
    </source>
</evidence>
<feature type="compositionally biased region" description="Basic and acidic residues" evidence="1">
    <location>
        <begin position="289"/>
        <end position="321"/>
    </location>
</feature>
<feature type="region of interest" description="Disordered" evidence="1">
    <location>
        <begin position="430"/>
        <end position="450"/>
    </location>
</feature>
<feature type="compositionally biased region" description="Basic and acidic residues" evidence="1">
    <location>
        <begin position="249"/>
        <end position="280"/>
    </location>
</feature>
<feature type="region of interest" description="Disordered" evidence="1">
    <location>
        <begin position="1"/>
        <end position="107"/>
    </location>
</feature>
<gene>
    <name evidence="2" type="ORF">O6P43_023571</name>
</gene>
<sequence length="522" mass="59900">MSRCFPFPPPGYEKKVRTDDVDLLKKEKHKEKKHKKEKREKEKKENKEKREKDKSDGKPREKKDKKEKQREKKKDKEKDRGKDRDKNSTADEKRIQAPTEVPSADKLIQKEYKHTDRNCTSFEEKCTRQYTGYNGEKLRENTHAAKEFKDSKFVEELGRRIKDVESGAGNQLVQKYPITDRKIDEGTVRLVAKGTGTWPEGKEKFKDKIADNRKFDGQGILFEARPSGNDMVRNHTSNLQPRVEGMPRLLEKNFERVVEGKEKIKEKKGDDKRRDKSKDKDKKKKGHGKDKDRDKEKKNEEKVKEKTEHKNTENDRLKESIKVAPIGTKTSPQLPKDSIKNAVSPENLKKRKDIESNGVLHANDNWPSKLPRPSSFPHPFIENGRILEPCQTSTPAPCALDRQGAVTVLKVENKGCKINGIIEARPSSVPSRKTTVATAPADQASVKPPHPDSKYLSQVYSVPKLEGWSDFDDQEWLFGSSSSQIRKAQMESSEVREVPQVWAEALQIEPADICALPYVIPY</sequence>
<accession>A0AAD7LFW9</accession>